<feature type="transmembrane region" description="Helical" evidence="2">
    <location>
        <begin position="40"/>
        <end position="62"/>
    </location>
</feature>
<dbReference type="Proteomes" id="UP001525890">
    <property type="component" value="Unassembled WGS sequence"/>
</dbReference>
<dbReference type="InterPro" id="IPR011990">
    <property type="entry name" value="TPR-like_helical_dom_sf"/>
</dbReference>
<dbReference type="InterPro" id="IPR019734">
    <property type="entry name" value="TPR_rpt"/>
</dbReference>
<name>A0ABT2MR03_9CYAN</name>
<dbReference type="Pfam" id="PF13414">
    <property type="entry name" value="TPR_11"/>
    <property type="match status" value="1"/>
</dbReference>
<feature type="repeat" description="TPR" evidence="1">
    <location>
        <begin position="236"/>
        <end position="269"/>
    </location>
</feature>
<keyword evidence="2" id="KW-0472">Membrane</keyword>
<dbReference type="EMBL" id="JAMXFF010000017">
    <property type="protein sequence ID" value="MCT7967168.1"/>
    <property type="molecule type" value="Genomic_DNA"/>
</dbReference>
<dbReference type="Gene3D" id="1.25.40.10">
    <property type="entry name" value="Tetratricopeptide repeat domain"/>
    <property type="match status" value="2"/>
</dbReference>
<gene>
    <name evidence="3" type="ORF">NG799_12560</name>
</gene>
<dbReference type="SMART" id="SM00028">
    <property type="entry name" value="TPR"/>
    <property type="match status" value="3"/>
</dbReference>
<evidence type="ECO:0000313" key="4">
    <source>
        <dbReference type="Proteomes" id="UP001525890"/>
    </source>
</evidence>
<keyword evidence="1" id="KW-0802">TPR repeat</keyword>
<evidence type="ECO:0000313" key="3">
    <source>
        <dbReference type="EMBL" id="MCT7967168.1"/>
    </source>
</evidence>
<evidence type="ECO:0000256" key="2">
    <source>
        <dbReference type="SAM" id="Phobius"/>
    </source>
</evidence>
<keyword evidence="4" id="KW-1185">Reference proteome</keyword>
<keyword evidence="2" id="KW-0812">Transmembrane</keyword>
<dbReference type="NCBIfam" id="NF041522">
    <property type="entry name" value="TPR_sll0314"/>
    <property type="match status" value="1"/>
</dbReference>
<proteinExistence type="predicted"/>
<evidence type="ECO:0000256" key="1">
    <source>
        <dbReference type="PROSITE-ProRule" id="PRU00339"/>
    </source>
</evidence>
<keyword evidence="2" id="KW-1133">Transmembrane helix</keyword>
<dbReference type="InterPro" id="IPR048173">
    <property type="entry name" value="Sll0314-like"/>
</dbReference>
<protein>
    <submittedName>
        <fullName evidence="3">Tetratricopeptide repeat protein</fullName>
    </submittedName>
</protein>
<sequence length="338" mass="38072">MGITGLRRSRLNGDSEFFGIIEAKQTRQIMNYRFSMAGRLLAAIAGTAAIALTFSISPTLALDPFRTENRHEIGDHTEAAFRTLFEQGNYQEALNKLQQAEQTEPNEPLVYAMQGALAYLDEDWDRLNDYATRTRTTAESLLTENPLRGNLYLAVGHFLEGAYILSTEGTLRGVPQAMGKLREVFKHFDAAEKIEANDPELNLIKGFMDLMLAVNLPFANADDAIARLENYAAPSYLAYRGIALGYRDLEQMEQALSAVNRALEITPNNPELFYLKGQILVKKGNDQNNMELLQQADSNFQTALAKAQDQFPETLRRQLQRERDRNVRKMQELAAASR</sequence>
<organism evidence="3 4">
    <name type="scientific">Laspinema palackyanum D2a</name>
    <dbReference type="NCBI Taxonomy" id="2953684"/>
    <lineage>
        <taxon>Bacteria</taxon>
        <taxon>Bacillati</taxon>
        <taxon>Cyanobacteriota</taxon>
        <taxon>Cyanophyceae</taxon>
        <taxon>Oscillatoriophycideae</taxon>
        <taxon>Oscillatoriales</taxon>
        <taxon>Laspinemataceae</taxon>
        <taxon>Laspinema</taxon>
        <taxon>Laspinema palackyanum</taxon>
    </lineage>
</organism>
<dbReference type="SUPFAM" id="SSF48452">
    <property type="entry name" value="TPR-like"/>
    <property type="match status" value="1"/>
</dbReference>
<comment type="caution">
    <text evidence="3">The sequence shown here is derived from an EMBL/GenBank/DDBJ whole genome shotgun (WGS) entry which is preliminary data.</text>
</comment>
<accession>A0ABT2MR03</accession>
<reference evidence="3 4" key="1">
    <citation type="journal article" date="2022" name="Front. Microbiol.">
        <title>High genomic differentiation and limited gene flow indicate recent cryptic speciation within the genus Laspinema (cyanobacteria).</title>
        <authorList>
            <person name="Stanojkovic A."/>
            <person name="Skoupy S."/>
            <person name="Skaloud P."/>
            <person name="Dvorak P."/>
        </authorList>
    </citation>
    <scope>NUCLEOTIDE SEQUENCE [LARGE SCALE GENOMIC DNA]</scope>
    <source>
        <strain evidence="3 4">D2a</strain>
    </source>
</reference>
<dbReference type="PROSITE" id="PS50005">
    <property type="entry name" value="TPR"/>
    <property type="match status" value="1"/>
</dbReference>
<dbReference type="RefSeq" id="WP_368006768.1">
    <property type="nucleotide sequence ID" value="NZ_JAMXFF010000017.1"/>
</dbReference>